<protein>
    <submittedName>
        <fullName evidence="2">Uncharacterized protein</fullName>
    </submittedName>
</protein>
<dbReference type="VEuPathDB" id="GiardiaDB:SS50377_27383"/>
<feature type="coiled-coil region" evidence="1">
    <location>
        <begin position="880"/>
        <end position="907"/>
    </location>
</feature>
<keyword evidence="1" id="KW-0175">Coiled coil</keyword>
<dbReference type="Gene3D" id="3.40.50.300">
    <property type="entry name" value="P-loop containing nucleotide triphosphate hydrolases"/>
    <property type="match status" value="1"/>
</dbReference>
<evidence type="ECO:0000313" key="4">
    <source>
        <dbReference type="Proteomes" id="UP000018208"/>
    </source>
</evidence>
<dbReference type="EMBL" id="KI546139">
    <property type="protein sequence ID" value="EST43317.1"/>
    <property type="molecule type" value="Genomic_DNA"/>
</dbReference>
<proteinExistence type="predicted"/>
<sequence>MTLHIDYINQISANTQSLLTNIQQSQKDIQNFTNFFKLLTSISQLILEIKQAVENYTEIQLIIPLHTLNSILLSLDLEQNSDFTYPLIAQAFAQLKLAQISSVFQNKCQIALQLHPQDILLLTKIFFSSAFGDLKSAQKIEIFAPEFLRFFQIPDVIATAGLAISEIEALFQLPGLEISLSDVQFLAAFVEISAQKFVTAPFAQIRARTQVRPTDGRLVFSEIGRHFSSISALNAFATPAPQPVFTPQSALFGLSLNTPLLEFLQQIPPSAEPLNSGVLTPNLAANSPNSQFSGLLGRPIFGQNLADLELKTPLLTLLQALDGAQNAPPAFKNDMQPPPSNAVKTANAANFVIQRYIKREALKVFQQAVKSNPSKQNCAKMGKAVQQVKDQFIELVVGNLVKFRHQEFKNCRSEIFRVAEISNEGFLRDEESGEDVFKFVGNCVCQLIGIATQGAFMSYSALDKQIATVFQVIEPFGGSGSRNLYQYLNVLIGEFKAHEPLVLSVKAAQKALIDIINAKNGICSDQMHEINKIRNLPSSNLPKSFVSSLYYFQYNNINIQNIYQQYTKFAQQFDTNLTFQLTLLQQIPQLLNMQFALSELLKFNQQKPSQIAPNNAFSADFQAFAHAFPAPRAPAALVLGFEGSGGTNLTSNLTFSLSFRTAKIAELLNSESQTFSAQNLPRQPISEPWTFDTSPNAGSQAQAINVIQKDDDVVSVGSWLSMDSANLTQSALDSQHEKEATDAILNQFLRQIKGVEMVGNDGKQITEKCDFAVEKGVENAKFELKGSGKYEDLLAQIPQQLYARHAPFLLNFRGQQMPEITEKQLIPRVKFVRLEGLKTPFGLAKTINLLPFRDSANLTISDAPIRFFGVLENAKEKERISKIKVNSENQKLKIDALNERLQRSTQALGALYLQLRDVLQKSNLAANYLQPQTALFQQLLKSKHLDEKAARELCALMKNQAETAVLEAEKAQKTVSEYQAQFAHLKIGGQVTADLEQKFNSSVAQFRQQIAYFSGVSSFILQEKQLVDGLVERHQEQLGFVRELGILAQVQEQYRAQLEKLMIPQLVQEQYRALFAAQDVVIFVYDCTGSQIITAEMIDFLGQKKHGLVVCNKIDLYDRYGSFRVVQENVYASQKLGWEHYFVSCHTGQFMNILRCGIVDLINKACNIGFEGQVYTGKK</sequence>
<organism evidence="2">
    <name type="scientific">Spironucleus salmonicida</name>
    <dbReference type="NCBI Taxonomy" id="348837"/>
    <lineage>
        <taxon>Eukaryota</taxon>
        <taxon>Metamonada</taxon>
        <taxon>Diplomonadida</taxon>
        <taxon>Hexamitidae</taxon>
        <taxon>Hexamitinae</taxon>
        <taxon>Spironucleus</taxon>
    </lineage>
</organism>
<evidence type="ECO:0000313" key="3">
    <source>
        <dbReference type="EMBL" id="KAH0571088.1"/>
    </source>
</evidence>
<dbReference type="EMBL" id="AUWU02000007">
    <property type="protein sequence ID" value="KAH0571088.1"/>
    <property type="molecule type" value="Genomic_DNA"/>
</dbReference>
<accession>V6LFP3</accession>
<evidence type="ECO:0000256" key="1">
    <source>
        <dbReference type="SAM" id="Coils"/>
    </source>
</evidence>
<evidence type="ECO:0000313" key="2">
    <source>
        <dbReference type="EMBL" id="EST43317.1"/>
    </source>
</evidence>
<dbReference type="AlphaFoldDB" id="V6LFP3"/>
<gene>
    <name evidence="2" type="ORF">SS50377_16991</name>
    <name evidence="3" type="ORF">SS50377_27383</name>
</gene>
<dbReference type="Proteomes" id="UP000018208">
    <property type="component" value="Unassembled WGS sequence"/>
</dbReference>
<name>V6LFP3_9EUKA</name>
<reference evidence="3" key="2">
    <citation type="submission" date="2020-12" db="EMBL/GenBank/DDBJ databases">
        <title>New Spironucleus salmonicida genome in near-complete chromosomes.</title>
        <authorList>
            <person name="Xu F."/>
            <person name="Kurt Z."/>
            <person name="Jimenez-Gonzalez A."/>
            <person name="Astvaldsson A."/>
            <person name="Andersson J.O."/>
            <person name="Svard S.G."/>
        </authorList>
    </citation>
    <scope>NUCLEOTIDE SEQUENCE</scope>
    <source>
        <strain evidence="3">ATCC 50377</strain>
    </source>
</reference>
<dbReference type="SUPFAM" id="SSF52540">
    <property type="entry name" value="P-loop containing nucleoside triphosphate hydrolases"/>
    <property type="match status" value="1"/>
</dbReference>
<reference evidence="2 3" key="1">
    <citation type="journal article" date="2014" name="PLoS Genet.">
        <title>The Genome of Spironucleus salmonicida Highlights a Fish Pathogen Adapted to Fluctuating Environments.</title>
        <authorList>
            <person name="Xu F."/>
            <person name="Jerlstrom-Hultqvist J."/>
            <person name="Einarsson E."/>
            <person name="Astvaldsson A."/>
            <person name="Svard S.G."/>
            <person name="Andersson J.O."/>
        </authorList>
    </citation>
    <scope>NUCLEOTIDE SEQUENCE</scope>
    <source>
        <strain evidence="3">ATCC 50377</strain>
    </source>
</reference>
<keyword evidence="4" id="KW-1185">Reference proteome</keyword>
<dbReference type="InterPro" id="IPR027417">
    <property type="entry name" value="P-loop_NTPase"/>
</dbReference>